<dbReference type="PANTHER" id="PTHR12756:SF11">
    <property type="entry name" value="CYTOSOLIC CARBOXYPEPTIDASE 1"/>
    <property type="match status" value="1"/>
</dbReference>
<dbReference type="EMBL" id="BMAR01000062">
    <property type="protein sequence ID" value="GFR52372.1"/>
    <property type="molecule type" value="Genomic_DNA"/>
</dbReference>
<feature type="compositionally biased region" description="Low complexity" evidence="2">
    <location>
        <begin position="1252"/>
        <end position="1264"/>
    </location>
</feature>
<dbReference type="SUPFAM" id="SSF48371">
    <property type="entry name" value="ARM repeat"/>
    <property type="match status" value="1"/>
</dbReference>
<feature type="compositionally biased region" description="Low complexity" evidence="2">
    <location>
        <begin position="799"/>
        <end position="810"/>
    </location>
</feature>
<feature type="compositionally biased region" description="Gly residues" evidence="2">
    <location>
        <begin position="912"/>
        <end position="921"/>
    </location>
</feature>
<feature type="region of interest" description="Disordered" evidence="2">
    <location>
        <begin position="509"/>
        <end position="545"/>
    </location>
</feature>
<evidence type="ECO:0000256" key="2">
    <source>
        <dbReference type="SAM" id="MobiDB-lite"/>
    </source>
</evidence>
<feature type="compositionally biased region" description="Low complexity" evidence="2">
    <location>
        <begin position="864"/>
        <end position="885"/>
    </location>
</feature>
<feature type="non-terminal residue" evidence="3">
    <location>
        <position position="1"/>
    </location>
</feature>
<reference evidence="3 4" key="1">
    <citation type="journal article" date="2021" name="Sci. Rep.">
        <title>Genome sequencing of the multicellular alga Astrephomene provides insights into convergent evolution of germ-soma differentiation.</title>
        <authorList>
            <person name="Yamashita S."/>
            <person name="Yamamoto K."/>
            <person name="Matsuzaki R."/>
            <person name="Suzuki S."/>
            <person name="Yamaguchi H."/>
            <person name="Hirooka S."/>
            <person name="Minakuchi Y."/>
            <person name="Miyagishima S."/>
            <person name="Kawachi M."/>
            <person name="Toyoda A."/>
            <person name="Nozaki H."/>
        </authorList>
    </citation>
    <scope>NUCLEOTIDE SEQUENCE [LARGE SCALE GENOMIC DNA]</scope>
    <source>
        <strain evidence="3 4">NIES-4017</strain>
    </source>
</reference>
<accession>A0AAD3HTK5</accession>
<feature type="region of interest" description="Disordered" evidence="2">
    <location>
        <begin position="770"/>
        <end position="941"/>
    </location>
</feature>
<dbReference type="AlphaFoldDB" id="A0AAD3HTK5"/>
<dbReference type="Gene3D" id="1.25.10.10">
    <property type="entry name" value="Leucine-rich Repeat Variant"/>
    <property type="match status" value="1"/>
</dbReference>
<feature type="compositionally biased region" description="Gly residues" evidence="2">
    <location>
        <begin position="732"/>
        <end position="742"/>
    </location>
</feature>
<organism evidence="3 4">
    <name type="scientific">Astrephomene gubernaculifera</name>
    <dbReference type="NCBI Taxonomy" id="47775"/>
    <lineage>
        <taxon>Eukaryota</taxon>
        <taxon>Viridiplantae</taxon>
        <taxon>Chlorophyta</taxon>
        <taxon>core chlorophytes</taxon>
        <taxon>Chlorophyceae</taxon>
        <taxon>CS clade</taxon>
        <taxon>Chlamydomonadales</taxon>
        <taxon>Astrephomenaceae</taxon>
        <taxon>Astrephomene</taxon>
    </lineage>
</organism>
<feature type="compositionally biased region" description="Low complexity" evidence="2">
    <location>
        <begin position="714"/>
        <end position="731"/>
    </location>
</feature>
<feature type="region of interest" description="Disordered" evidence="2">
    <location>
        <begin position="714"/>
        <end position="742"/>
    </location>
</feature>
<protein>
    <submittedName>
        <fullName evidence="3">Uncharacterized protein</fullName>
    </submittedName>
</protein>
<feature type="compositionally biased region" description="Gly residues" evidence="2">
    <location>
        <begin position="1242"/>
        <end position="1251"/>
    </location>
</feature>
<comment type="caution">
    <text evidence="3">The sequence shown here is derived from an EMBL/GenBank/DDBJ whole genome shotgun (WGS) entry which is preliminary data.</text>
</comment>
<comment type="cofactor">
    <cofactor evidence="1">
        <name>Zn(2+)</name>
        <dbReference type="ChEBI" id="CHEBI:29105"/>
    </cofactor>
</comment>
<keyword evidence="4" id="KW-1185">Reference proteome</keyword>
<feature type="compositionally biased region" description="Low complexity" evidence="2">
    <location>
        <begin position="1228"/>
        <end position="1241"/>
    </location>
</feature>
<dbReference type="InterPro" id="IPR011989">
    <property type="entry name" value="ARM-like"/>
</dbReference>
<feature type="compositionally biased region" description="Low complexity" evidence="2">
    <location>
        <begin position="640"/>
        <end position="659"/>
    </location>
</feature>
<name>A0AAD3HTK5_9CHLO</name>
<dbReference type="Gene3D" id="2.60.40.3120">
    <property type="match status" value="1"/>
</dbReference>
<gene>
    <name evidence="3" type="ORF">Agub_g14932</name>
</gene>
<feature type="compositionally biased region" description="Gly residues" evidence="2">
    <location>
        <begin position="851"/>
        <end position="863"/>
    </location>
</feature>
<feature type="region of interest" description="Disordered" evidence="2">
    <location>
        <begin position="1214"/>
        <end position="1272"/>
    </location>
</feature>
<dbReference type="Proteomes" id="UP001054857">
    <property type="component" value="Unassembled WGS sequence"/>
</dbReference>
<evidence type="ECO:0000313" key="3">
    <source>
        <dbReference type="EMBL" id="GFR52372.1"/>
    </source>
</evidence>
<proteinExistence type="predicted"/>
<evidence type="ECO:0000313" key="4">
    <source>
        <dbReference type="Proteomes" id="UP001054857"/>
    </source>
</evidence>
<dbReference type="InterPro" id="IPR050821">
    <property type="entry name" value="Cytosolic_carboxypeptidase"/>
</dbReference>
<dbReference type="PANTHER" id="PTHR12756">
    <property type="entry name" value="CYTOSOLIC CARBOXYPEPTIDASE"/>
    <property type="match status" value="1"/>
</dbReference>
<sequence>MSGPENDVVFARLKSLQDNIKNLKPGKSDATVVAVVQEALGFLAACSVTDVVAVALKVLEDGLVLSPQAGTILRLEGGLKQVVRHLKAAPNLAAVVGPCARILAVAAATSNVTQQALAKEKGLGAMLLNACCLHVHDPAIAGPLCEAMAHISKAPKGAVQLECDAALPVLQELLVSYLGNWPVFGWVLKIMKNLAKYEYTQYGGAAMYGTWAAAGGAGAAGAAAGGVAAAAPHAVPPPSLTSPFAPYPSSTAGAGQAVATLPYGSPSLSLYPITASPQVTVPASSQLAAQPLYPTSATALAASGVAGGIPAGIGSSCYSQQQQHGSGLGAPLIPSYYLAGNGGCTSATSNGTAAAAAAGGFGAAAGAAAAGGAAALAAAAAAGGGAVLDAARGGTGVLSATGEGVRLLLGVARVLARIPEQKKLLKRCSRAVWLLCPHVLVPLPPLEPLVPLPPKDVPHLAGVMSAGEADPARHAELFPEEYPWQQRPLPPPPPPQQLQQQPLAAALAQLLPPPPGPHGGHHHGPYHYPQQQQQQQQAALSSSSRAQAGAAGFALPPSAKQLCRSLAAASLAAAGGGGGVAVGNGGAYGAGSGGDAPGGAGGHYGGGGVGAAGGPYASTAAMVAGAGAGGGCTATGNGGRSSSSGSSSGSTTAGGAAAAAGGGSPAGTLGLMPEPFHGYGSSLDCEMVLHDLHRILNPRALVNRIVYLNTAAAPSTATTSTSGGSNSSSMSSGGGGGGGGGSGCGSGAAGYFPHPYPAPSYPNGAPVAGGAGSYGLQQQHPGDTSYGGAGGWPSWNMDPSLGLLLPRRPGSGSGHGAHPGSRSGTGCGSSGQTDGAATIGDLQPGPPGPGPGSGSRAGSGNGSRTGSRSGSGSRPGSGPHPYGSSNIPVLQMQPDPFHLPNINADPWTRSTTGGGGSGSGSGALLPPPSPPLSRYGITNGNTAVLSPPAGLVPPSASPLPPPPPLMFHSGFESGNLRCAAQVGPREYDLFLAPDINDRSEGGNMCQWFYFAVTVPPEACSSSTSAAAAAVQQGGGGGTIPYSPVVPSVRGGGGAAGIPPSGDAAAAAASAAAAAAAGVGAAGTVLDAAAAAAGATTAGPGAWANRPGIKLNIVNLRKKESLFSVGKRPVMCLVRPMGPPPPMTHGSYSASPSPVPGAAAVSAAVAAARNAVPRPPLPTTNAAAAMPQAAEPGCWIRVGSHISYYPSPYRGRPTVAGEGAATRRGKKPSAAVLAASAAAAAGSGTGGGGAATGTGATAASPSSGGKKLKSTKA</sequence>
<feature type="region of interest" description="Disordered" evidence="2">
    <location>
        <begin position="635"/>
        <end position="659"/>
    </location>
</feature>
<dbReference type="InterPro" id="IPR016024">
    <property type="entry name" value="ARM-type_fold"/>
</dbReference>
<feature type="compositionally biased region" description="Low complexity" evidence="2">
    <location>
        <begin position="526"/>
        <end position="545"/>
    </location>
</feature>
<evidence type="ECO:0000256" key="1">
    <source>
        <dbReference type="ARBA" id="ARBA00001947"/>
    </source>
</evidence>
<feature type="compositionally biased region" description="Gly residues" evidence="2">
    <location>
        <begin position="811"/>
        <end position="829"/>
    </location>
</feature>